<name>A0A1G6KNN4_9FIRM</name>
<organism evidence="1 2">
    <name type="scientific">Succiniclasticum ruminis</name>
    <dbReference type="NCBI Taxonomy" id="40841"/>
    <lineage>
        <taxon>Bacteria</taxon>
        <taxon>Bacillati</taxon>
        <taxon>Bacillota</taxon>
        <taxon>Negativicutes</taxon>
        <taxon>Acidaminococcales</taxon>
        <taxon>Acidaminococcaceae</taxon>
        <taxon>Succiniclasticum</taxon>
    </lineage>
</organism>
<sequence>MDKVGLVIKAANTFYDELQRDRNARFRSWEHCYKSFHDARHNTVVDYDYLSLQLAFYLASWGMYRGSSFLLQKDYKVHEPVVKELLQEQYDCLLGIKCSDLRKNDIQIELEHLENYMKDYYSKIRKSVKSDGVKKGLSSILITKILMGTLGCVPAYDRFFIEGVRELKITTGIYTKTSLLKLVDFYEGKRNHDKLEELRNRLMVRDDLKYPQMKLLDMAFWEIGFAKARITLNEQRMKIRGMHNG</sequence>
<keyword evidence="2" id="KW-1185">Reference proteome</keyword>
<evidence type="ECO:0000313" key="2">
    <source>
        <dbReference type="Proteomes" id="UP000198943"/>
    </source>
</evidence>
<protein>
    <submittedName>
        <fullName evidence="1">Uncharacterized protein</fullName>
    </submittedName>
</protein>
<gene>
    <name evidence="1" type="ORF">SAMN04487864_10521</name>
</gene>
<reference evidence="2" key="1">
    <citation type="submission" date="2016-10" db="EMBL/GenBank/DDBJ databases">
        <authorList>
            <person name="Varghese N."/>
            <person name="Submissions S."/>
        </authorList>
    </citation>
    <scope>NUCLEOTIDE SEQUENCE [LARGE SCALE GENOMIC DNA]</scope>
    <source>
        <strain evidence="2">DSM 11005</strain>
    </source>
</reference>
<dbReference type="RefSeq" id="WP_093729964.1">
    <property type="nucleotide sequence ID" value="NZ_FMYW01000005.1"/>
</dbReference>
<accession>A0A1G6KNN4</accession>
<dbReference type="EMBL" id="FMYW01000005">
    <property type="protein sequence ID" value="SDC32679.1"/>
    <property type="molecule type" value="Genomic_DNA"/>
</dbReference>
<evidence type="ECO:0000313" key="1">
    <source>
        <dbReference type="EMBL" id="SDC32679.1"/>
    </source>
</evidence>
<dbReference type="AlphaFoldDB" id="A0A1G6KNN4"/>
<dbReference type="OrthoDB" id="2833825at2"/>
<proteinExistence type="predicted"/>
<dbReference type="Proteomes" id="UP000198943">
    <property type="component" value="Unassembled WGS sequence"/>
</dbReference>